<comment type="caution">
    <text evidence="1">The sequence shown here is derived from an EMBL/GenBank/DDBJ whole genome shotgun (WGS) entry which is preliminary data.</text>
</comment>
<keyword evidence="2" id="KW-1185">Reference proteome</keyword>
<reference evidence="1 2" key="1">
    <citation type="submission" date="2021-11" db="EMBL/GenBank/DDBJ databases">
        <title>Draft genome sequence of Actinomycetospora sp. SF1 isolated from the rhizosphere soil.</title>
        <authorList>
            <person name="Duangmal K."/>
            <person name="Chantavorakit T."/>
        </authorList>
    </citation>
    <scope>NUCLEOTIDE SEQUENCE [LARGE SCALE GENOMIC DNA]</scope>
    <source>
        <strain evidence="1 2">TBRC 5722</strain>
    </source>
</reference>
<gene>
    <name evidence="1" type="ORF">LQ327_13005</name>
</gene>
<dbReference type="RefSeq" id="WP_230734152.1">
    <property type="nucleotide sequence ID" value="NZ_JAJNDB010000002.1"/>
</dbReference>
<organism evidence="1 2">
    <name type="scientific">Actinomycetospora endophytica</name>
    <dbReference type="NCBI Taxonomy" id="2291215"/>
    <lineage>
        <taxon>Bacteria</taxon>
        <taxon>Bacillati</taxon>
        <taxon>Actinomycetota</taxon>
        <taxon>Actinomycetes</taxon>
        <taxon>Pseudonocardiales</taxon>
        <taxon>Pseudonocardiaceae</taxon>
        <taxon>Actinomycetospora</taxon>
    </lineage>
</organism>
<dbReference type="EMBL" id="JAJNDB010000002">
    <property type="protein sequence ID" value="MCD2194293.1"/>
    <property type="molecule type" value="Genomic_DNA"/>
</dbReference>
<protein>
    <submittedName>
        <fullName evidence="1">Uncharacterized protein</fullName>
    </submittedName>
</protein>
<accession>A0ABS8P8F9</accession>
<sequence>MRTGATTTSWVDALARLRPRDHGRSRSRTARPSASRVAVPVAAVPAAAVVKPALVEAPVAPPQRLGVSREQACAITGAKRVKKKCCRSTPRCKGCPVVLMRAARAAESGLTGKDLAKAVKRARAA</sequence>
<proteinExistence type="predicted"/>
<dbReference type="Proteomes" id="UP001199469">
    <property type="component" value="Unassembled WGS sequence"/>
</dbReference>
<evidence type="ECO:0000313" key="2">
    <source>
        <dbReference type="Proteomes" id="UP001199469"/>
    </source>
</evidence>
<name>A0ABS8P8F9_9PSEU</name>
<evidence type="ECO:0000313" key="1">
    <source>
        <dbReference type="EMBL" id="MCD2194293.1"/>
    </source>
</evidence>